<evidence type="ECO:0000256" key="5">
    <source>
        <dbReference type="ARBA" id="ARBA00022723"/>
    </source>
</evidence>
<dbReference type="EMBL" id="JBHSDI010000006">
    <property type="protein sequence ID" value="MFC4258100.1"/>
    <property type="molecule type" value="Genomic_DNA"/>
</dbReference>
<keyword evidence="4 6" id="KW-0808">Transferase</keyword>
<feature type="active site" description="Proton acceptor" evidence="6">
    <location>
        <position position="187"/>
    </location>
</feature>
<feature type="binding site" evidence="6">
    <location>
        <position position="120"/>
    </location>
    <ligand>
        <name>Mg(2+)</name>
        <dbReference type="ChEBI" id="CHEBI:18420"/>
    </ligand>
</feature>
<comment type="subunit">
    <text evidence="2 6">Homodecamer; pentamer of dimers.</text>
</comment>
<comment type="pathway">
    <text evidence="6">Cofactor biosynthesis; (R)-pantothenate biosynthesis; (R)-pantoate from 3-methyl-2-oxobutanoate: step 1/2.</text>
</comment>
<keyword evidence="5 6" id="KW-0479">Metal-binding</keyword>
<evidence type="ECO:0000313" key="7">
    <source>
        <dbReference type="EMBL" id="MFC4258100.1"/>
    </source>
</evidence>
<accession>A0ABV8QEY3</accession>
<dbReference type="GO" id="GO:0003864">
    <property type="term" value="F:3-methyl-2-oxobutanoate hydroxymethyltransferase activity"/>
    <property type="evidence" value="ECO:0007669"/>
    <property type="project" value="UniProtKB-EC"/>
</dbReference>
<proteinExistence type="inferred from homology"/>
<evidence type="ECO:0000256" key="2">
    <source>
        <dbReference type="ARBA" id="ARBA00011424"/>
    </source>
</evidence>
<dbReference type="NCBIfam" id="TIGR00222">
    <property type="entry name" value="panB"/>
    <property type="match status" value="1"/>
</dbReference>
<dbReference type="PANTHER" id="PTHR20881">
    <property type="entry name" value="3-METHYL-2-OXOBUTANOATE HYDROXYMETHYLTRANSFERASE"/>
    <property type="match status" value="1"/>
</dbReference>
<feature type="binding site" evidence="6">
    <location>
        <position position="88"/>
    </location>
    <ligand>
        <name>3-methyl-2-oxobutanoate</name>
        <dbReference type="ChEBI" id="CHEBI:11851"/>
    </ligand>
</feature>
<feature type="binding site" evidence="6">
    <location>
        <begin position="49"/>
        <end position="50"/>
    </location>
    <ligand>
        <name>3-methyl-2-oxobutanoate</name>
        <dbReference type="ChEBI" id="CHEBI:11851"/>
    </ligand>
</feature>
<organism evidence="7 8">
    <name type="scientific">Marinobacter lacisalsi</name>
    <dbReference type="NCBI Taxonomy" id="475979"/>
    <lineage>
        <taxon>Bacteria</taxon>
        <taxon>Pseudomonadati</taxon>
        <taxon>Pseudomonadota</taxon>
        <taxon>Gammaproteobacteria</taxon>
        <taxon>Pseudomonadales</taxon>
        <taxon>Marinobacteraceae</taxon>
        <taxon>Marinobacter</taxon>
    </lineage>
</organism>
<evidence type="ECO:0000256" key="1">
    <source>
        <dbReference type="ARBA" id="ARBA00008676"/>
    </source>
</evidence>
<dbReference type="HAMAP" id="MF_00156">
    <property type="entry name" value="PanB"/>
    <property type="match status" value="1"/>
</dbReference>
<feature type="binding site" evidence="6">
    <location>
        <position position="118"/>
    </location>
    <ligand>
        <name>3-methyl-2-oxobutanoate</name>
        <dbReference type="ChEBI" id="CHEBI:11851"/>
    </ligand>
</feature>
<dbReference type="Proteomes" id="UP001595798">
    <property type="component" value="Unassembled WGS sequence"/>
</dbReference>
<comment type="cofactor">
    <cofactor evidence="6">
        <name>Mg(2+)</name>
        <dbReference type="ChEBI" id="CHEBI:18420"/>
    </cofactor>
    <text evidence="6">Binds 1 Mg(2+) ion per subunit.</text>
</comment>
<feature type="binding site" evidence="6">
    <location>
        <position position="49"/>
    </location>
    <ligand>
        <name>Mg(2+)</name>
        <dbReference type="ChEBI" id="CHEBI:18420"/>
    </ligand>
</feature>
<comment type="caution">
    <text evidence="7">The sequence shown here is derived from an EMBL/GenBank/DDBJ whole genome shotgun (WGS) entry which is preliminary data.</text>
</comment>
<comment type="similarity">
    <text evidence="1 6">Belongs to the PanB family.</text>
</comment>
<gene>
    <name evidence="6 7" type="primary">panB</name>
    <name evidence="7" type="ORF">ACFOZ5_03530</name>
</gene>
<comment type="function">
    <text evidence="6">Catalyzes the reversible reaction in which hydroxymethyl group from 5,10-methylenetetrahydrofolate is transferred onto alpha-ketoisovalerate to form ketopantoate.</text>
</comment>
<dbReference type="CDD" id="cd06557">
    <property type="entry name" value="KPHMT-like"/>
    <property type="match status" value="1"/>
</dbReference>
<dbReference type="EC" id="2.1.2.11" evidence="6"/>
<evidence type="ECO:0000256" key="6">
    <source>
        <dbReference type="HAMAP-Rule" id="MF_00156"/>
    </source>
</evidence>
<keyword evidence="6" id="KW-0460">Magnesium</keyword>
<sequence>MSIHTTNKRMTIPLIRSMKGGEKIVSLTAATKWMSQMIDPVSDLTIVGDSLGMVSYGLESTLQVTLEMMILHGAAVVRGAKRACVVVDMPFGSYQESPRQAFQNASRIVRETGAQGVKIEGGKEMAETVGFLVDRGIPVMPHIGLMPQHVHAMGGFKAQGLTENAGKKLIEDAKVLCEAGGFSLLVEGTSETVARQITESVRIPTIGIGASPCCDGQVLVTEDLLGLFSDYTPKFVKQYADLGTQIKSALERFGKEVQEGEFPDLSRCFGVSSNKL</sequence>
<evidence type="ECO:0000313" key="8">
    <source>
        <dbReference type="Proteomes" id="UP001595798"/>
    </source>
</evidence>
<keyword evidence="6" id="KW-0963">Cytoplasm</keyword>
<dbReference type="Pfam" id="PF02548">
    <property type="entry name" value="Pantoate_transf"/>
    <property type="match status" value="1"/>
</dbReference>
<evidence type="ECO:0000256" key="3">
    <source>
        <dbReference type="ARBA" id="ARBA00022655"/>
    </source>
</evidence>
<dbReference type="SUPFAM" id="SSF51621">
    <property type="entry name" value="Phosphoenolpyruvate/pyruvate domain"/>
    <property type="match status" value="1"/>
</dbReference>
<evidence type="ECO:0000256" key="4">
    <source>
        <dbReference type="ARBA" id="ARBA00022679"/>
    </source>
</evidence>
<dbReference type="PANTHER" id="PTHR20881:SF0">
    <property type="entry name" value="3-METHYL-2-OXOBUTANOATE HYDROXYMETHYLTRANSFERASE"/>
    <property type="match status" value="1"/>
</dbReference>
<dbReference type="PIRSF" id="PIRSF000388">
    <property type="entry name" value="Pantoate_hydroxy_MeTrfase"/>
    <property type="match status" value="1"/>
</dbReference>
<keyword evidence="8" id="KW-1185">Reference proteome</keyword>
<dbReference type="InterPro" id="IPR015813">
    <property type="entry name" value="Pyrv/PenolPyrv_kinase-like_dom"/>
</dbReference>
<dbReference type="NCBIfam" id="NF001452">
    <property type="entry name" value="PRK00311.1"/>
    <property type="match status" value="1"/>
</dbReference>
<dbReference type="InterPro" id="IPR003700">
    <property type="entry name" value="Pantoate_hydroxy_MeTrfase"/>
</dbReference>
<dbReference type="Gene3D" id="3.20.20.60">
    <property type="entry name" value="Phosphoenolpyruvate-binding domains"/>
    <property type="match status" value="1"/>
</dbReference>
<dbReference type="InterPro" id="IPR040442">
    <property type="entry name" value="Pyrv_kinase-like_dom_sf"/>
</dbReference>
<keyword evidence="3 6" id="KW-0566">Pantothenate biosynthesis</keyword>
<name>A0ABV8QEY3_9GAMM</name>
<protein>
    <recommendedName>
        <fullName evidence="6">3-methyl-2-oxobutanoate hydroxymethyltransferase</fullName>
        <ecNumber evidence="6">2.1.2.11</ecNumber>
    </recommendedName>
    <alternativeName>
        <fullName evidence="6">Ketopantoate hydroxymethyltransferase</fullName>
        <shortName evidence="6">KPHMT</shortName>
    </alternativeName>
</protein>
<feature type="binding site" evidence="6">
    <location>
        <position position="88"/>
    </location>
    <ligand>
        <name>Mg(2+)</name>
        <dbReference type="ChEBI" id="CHEBI:18420"/>
    </ligand>
</feature>
<dbReference type="RefSeq" id="WP_379885463.1">
    <property type="nucleotide sequence ID" value="NZ_JBHSDI010000006.1"/>
</dbReference>
<comment type="catalytic activity">
    <reaction evidence="6">
        <text>(6R)-5,10-methylene-5,6,7,8-tetrahydrofolate + 3-methyl-2-oxobutanoate + H2O = 2-dehydropantoate + (6S)-5,6,7,8-tetrahydrofolate</text>
        <dbReference type="Rhea" id="RHEA:11824"/>
        <dbReference type="ChEBI" id="CHEBI:11561"/>
        <dbReference type="ChEBI" id="CHEBI:11851"/>
        <dbReference type="ChEBI" id="CHEBI:15377"/>
        <dbReference type="ChEBI" id="CHEBI:15636"/>
        <dbReference type="ChEBI" id="CHEBI:57453"/>
        <dbReference type="EC" id="2.1.2.11"/>
    </reaction>
</comment>
<reference evidence="8" key="1">
    <citation type="journal article" date="2019" name="Int. J. Syst. Evol. Microbiol.">
        <title>The Global Catalogue of Microorganisms (GCM) 10K type strain sequencing project: providing services to taxonomists for standard genome sequencing and annotation.</title>
        <authorList>
            <consortium name="The Broad Institute Genomics Platform"/>
            <consortium name="The Broad Institute Genome Sequencing Center for Infectious Disease"/>
            <person name="Wu L."/>
            <person name="Ma J."/>
        </authorList>
    </citation>
    <scope>NUCLEOTIDE SEQUENCE [LARGE SCALE GENOMIC DNA]</scope>
    <source>
        <strain evidence="8">CECT 7297</strain>
    </source>
</reference>
<comment type="subcellular location">
    <subcellularLocation>
        <location evidence="6">Cytoplasm</location>
    </subcellularLocation>
</comment>